<sequence length="41" mass="4572">MVLSLLCAFGCFSPCGNVPGCGNKTYKVQIFILIHFYPNEF</sequence>
<proteinExistence type="predicted"/>
<feature type="signal peptide" evidence="1">
    <location>
        <begin position="1"/>
        <end position="17"/>
    </location>
</feature>
<evidence type="ECO:0000313" key="2">
    <source>
        <dbReference type="EMBL" id="MBX37430.1"/>
    </source>
</evidence>
<feature type="chain" id="PRO_5015168178" evidence="1">
    <location>
        <begin position="18"/>
        <end position="41"/>
    </location>
</feature>
<dbReference type="AlphaFoldDB" id="A0A2P2N4P7"/>
<name>A0A2P2N4P7_RHIMU</name>
<evidence type="ECO:0000256" key="1">
    <source>
        <dbReference type="SAM" id="SignalP"/>
    </source>
</evidence>
<reference evidence="2" key="1">
    <citation type="submission" date="2018-02" db="EMBL/GenBank/DDBJ databases">
        <title>Rhizophora mucronata_Transcriptome.</title>
        <authorList>
            <person name="Meera S.P."/>
            <person name="Sreeshan A."/>
            <person name="Augustine A."/>
        </authorList>
    </citation>
    <scope>NUCLEOTIDE SEQUENCE</scope>
    <source>
        <tissue evidence="2">Leaf</tissue>
    </source>
</reference>
<dbReference type="EMBL" id="GGEC01056946">
    <property type="protein sequence ID" value="MBX37430.1"/>
    <property type="molecule type" value="Transcribed_RNA"/>
</dbReference>
<organism evidence="2">
    <name type="scientific">Rhizophora mucronata</name>
    <name type="common">Asiatic mangrove</name>
    <dbReference type="NCBI Taxonomy" id="61149"/>
    <lineage>
        <taxon>Eukaryota</taxon>
        <taxon>Viridiplantae</taxon>
        <taxon>Streptophyta</taxon>
        <taxon>Embryophyta</taxon>
        <taxon>Tracheophyta</taxon>
        <taxon>Spermatophyta</taxon>
        <taxon>Magnoliopsida</taxon>
        <taxon>eudicotyledons</taxon>
        <taxon>Gunneridae</taxon>
        <taxon>Pentapetalae</taxon>
        <taxon>rosids</taxon>
        <taxon>fabids</taxon>
        <taxon>Malpighiales</taxon>
        <taxon>Rhizophoraceae</taxon>
        <taxon>Rhizophora</taxon>
    </lineage>
</organism>
<accession>A0A2P2N4P7</accession>
<protein>
    <submittedName>
        <fullName evidence="2">Uncharacterized protein</fullName>
    </submittedName>
</protein>
<keyword evidence="1" id="KW-0732">Signal</keyword>